<dbReference type="RefSeq" id="WP_030102238.1">
    <property type="nucleotide sequence ID" value="NZ_CP099645.1"/>
</dbReference>
<dbReference type="Proteomes" id="UP001246473">
    <property type="component" value="Unassembled WGS sequence"/>
</dbReference>
<evidence type="ECO:0000256" key="1">
    <source>
        <dbReference type="SAM" id="MobiDB-lite"/>
    </source>
</evidence>
<evidence type="ECO:0000313" key="2">
    <source>
        <dbReference type="EMBL" id="MBB6201692.1"/>
    </source>
</evidence>
<reference evidence="2 4" key="1">
    <citation type="submission" date="2020-08" db="EMBL/GenBank/DDBJ databases">
        <title>Genomic Encyclopedia of Type Strains, Phase IV (KMG-V): Genome sequencing to study the core and pangenomes of soil and plant-associated prokaryotes.</title>
        <authorList>
            <person name="Whitman W."/>
        </authorList>
    </citation>
    <scope>NUCLEOTIDE SEQUENCE [LARGE SCALE GENOMIC DNA]</scope>
    <source>
        <strain evidence="2 4">SEMIA 4013</strain>
    </source>
</reference>
<evidence type="ECO:0000313" key="4">
    <source>
        <dbReference type="Proteomes" id="UP000518681"/>
    </source>
</evidence>
<gene>
    <name evidence="2" type="ORF">GGD69_002545</name>
    <name evidence="3" type="ORF">ParKJ_20370</name>
</gene>
<organism evidence="2 4">
    <name type="scientific">Paraburkholderia fungorum</name>
    <dbReference type="NCBI Taxonomy" id="134537"/>
    <lineage>
        <taxon>Bacteria</taxon>
        <taxon>Pseudomonadati</taxon>
        <taxon>Pseudomonadota</taxon>
        <taxon>Betaproteobacteria</taxon>
        <taxon>Burkholderiales</taxon>
        <taxon>Burkholderiaceae</taxon>
        <taxon>Paraburkholderia</taxon>
    </lineage>
</organism>
<proteinExistence type="predicted"/>
<feature type="region of interest" description="Disordered" evidence="1">
    <location>
        <begin position="1"/>
        <end position="40"/>
    </location>
</feature>
<feature type="compositionally biased region" description="Polar residues" evidence="1">
    <location>
        <begin position="1"/>
        <end position="10"/>
    </location>
</feature>
<dbReference type="EMBL" id="JANSLM010000007">
    <property type="protein sequence ID" value="MDT8839786.1"/>
    <property type="molecule type" value="Genomic_DNA"/>
</dbReference>
<accession>A0AAP1KUR8</accession>
<dbReference type="EMBL" id="JACIIK010000004">
    <property type="protein sequence ID" value="MBB6201692.1"/>
    <property type="molecule type" value="Genomic_DNA"/>
</dbReference>
<protein>
    <submittedName>
        <fullName evidence="2">Uncharacterized protein</fullName>
    </submittedName>
</protein>
<evidence type="ECO:0000313" key="3">
    <source>
        <dbReference type="EMBL" id="MDT8839786.1"/>
    </source>
</evidence>
<dbReference type="Proteomes" id="UP000518681">
    <property type="component" value="Unassembled WGS sequence"/>
</dbReference>
<name>A0AAP1KUR8_9BURK</name>
<dbReference type="AlphaFoldDB" id="A0AAP1KUR8"/>
<reference evidence="3" key="2">
    <citation type="submission" date="2022-08" db="EMBL/GenBank/DDBJ databases">
        <authorList>
            <person name="Kim S.-J."/>
        </authorList>
    </citation>
    <scope>NUCLEOTIDE SEQUENCE</scope>
    <source>
        <strain evidence="3">KJ</strain>
    </source>
</reference>
<comment type="caution">
    <text evidence="2">The sequence shown here is derived from an EMBL/GenBank/DDBJ whole genome shotgun (WGS) entry which is preliminary data.</text>
</comment>
<sequence length="71" mass="7808">MLNRNEQSAITLAGDGSAPPGNSGISTAPPPVTQQDTMRDSATEWIQSAMQTSKQMHCNEDFRREVAKRLF</sequence>